<evidence type="ECO:0000313" key="3">
    <source>
        <dbReference type="EMBL" id="KAK2968195.1"/>
    </source>
</evidence>
<dbReference type="SMART" id="SM00248">
    <property type="entry name" value="ANK"/>
    <property type="match status" value="1"/>
</dbReference>
<dbReference type="InterPro" id="IPR036770">
    <property type="entry name" value="Ankyrin_rpt-contain_sf"/>
</dbReference>
<dbReference type="PROSITE" id="PS50088">
    <property type="entry name" value="ANK_REPEAT"/>
    <property type="match status" value="1"/>
</dbReference>
<feature type="repeat" description="ANK" evidence="1">
    <location>
        <begin position="30"/>
        <end position="62"/>
    </location>
</feature>
<dbReference type="SUPFAM" id="SSF48403">
    <property type="entry name" value="Ankyrin repeat"/>
    <property type="match status" value="1"/>
</dbReference>
<evidence type="ECO:0000256" key="1">
    <source>
        <dbReference type="PROSITE-ProRule" id="PRU00023"/>
    </source>
</evidence>
<dbReference type="PANTHER" id="PTHR24121">
    <property type="entry name" value="NO MECHANORECEPTOR POTENTIAL C, ISOFORM D-RELATED"/>
    <property type="match status" value="1"/>
</dbReference>
<dbReference type="PROSITE" id="PS50297">
    <property type="entry name" value="ANK_REP_REGION"/>
    <property type="match status" value="1"/>
</dbReference>
<organism evidence="3 4">
    <name type="scientific">Escallonia rubra</name>
    <dbReference type="NCBI Taxonomy" id="112253"/>
    <lineage>
        <taxon>Eukaryota</taxon>
        <taxon>Viridiplantae</taxon>
        <taxon>Streptophyta</taxon>
        <taxon>Embryophyta</taxon>
        <taxon>Tracheophyta</taxon>
        <taxon>Spermatophyta</taxon>
        <taxon>Magnoliopsida</taxon>
        <taxon>eudicotyledons</taxon>
        <taxon>Gunneridae</taxon>
        <taxon>Pentapetalae</taxon>
        <taxon>asterids</taxon>
        <taxon>campanulids</taxon>
        <taxon>Escalloniales</taxon>
        <taxon>Escalloniaceae</taxon>
        <taxon>Escallonia</taxon>
    </lineage>
</organism>
<reference evidence="3" key="1">
    <citation type="submission" date="2022-12" db="EMBL/GenBank/DDBJ databases">
        <title>Draft genome assemblies for two species of Escallonia (Escalloniales).</title>
        <authorList>
            <person name="Chanderbali A."/>
            <person name="Dervinis C."/>
            <person name="Anghel I."/>
            <person name="Soltis D."/>
            <person name="Soltis P."/>
            <person name="Zapata F."/>
        </authorList>
    </citation>
    <scope>NUCLEOTIDE SEQUENCE</scope>
    <source>
        <strain evidence="3">UCBG92.1500</strain>
        <tissue evidence="3">Leaf</tissue>
    </source>
</reference>
<feature type="signal peptide" evidence="2">
    <location>
        <begin position="1"/>
        <end position="27"/>
    </location>
</feature>
<dbReference type="Gene3D" id="1.25.40.20">
    <property type="entry name" value="Ankyrin repeat-containing domain"/>
    <property type="match status" value="1"/>
</dbReference>
<proteinExistence type="predicted"/>
<dbReference type="AlphaFoldDB" id="A0AA88QRZ7"/>
<keyword evidence="4" id="KW-1185">Reference proteome</keyword>
<dbReference type="Proteomes" id="UP001187471">
    <property type="component" value="Unassembled WGS sequence"/>
</dbReference>
<protein>
    <submittedName>
        <fullName evidence="3">Uncharacterized protein</fullName>
    </submittedName>
</protein>
<dbReference type="EMBL" id="JAVXUO010002934">
    <property type="protein sequence ID" value="KAK2968195.1"/>
    <property type="molecule type" value="Genomic_DNA"/>
</dbReference>
<feature type="chain" id="PRO_5041669018" evidence="2">
    <location>
        <begin position="28"/>
        <end position="124"/>
    </location>
</feature>
<comment type="caution">
    <text evidence="3">The sequence shown here is derived from an EMBL/GenBank/DDBJ whole genome shotgun (WGS) entry which is preliminary data.</text>
</comment>
<accession>A0AA88QRZ7</accession>
<dbReference type="PANTHER" id="PTHR24121:SF31">
    <property type="entry name" value="ANKYRIN REPEAT-CONTAINING PROTEIN"/>
    <property type="match status" value="1"/>
</dbReference>
<dbReference type="InterPro" id="IPR002110">
    <property type="entry name" value="Ankyrin_rpt"/>
</dbReference>
<sequence>MVAVRSGRKHFMKKLLQLMLPADLVLADGQGFTALHIAAVVGDVEVAKLLVQKNPDLPDIANNEKSKPLLTAALQGQRNMFLYLITVTKEDVEPKQFEGQSGRQLDYFLERYLDKVYVVGYHVV</sequence>
<name>A0AA88QRZ7_9ASTE</name>
<evidence type="ECO:0000313" key="4">
    <source>
        <dbReference type="Proteomes" id="UP001187471"/>
    </source>
</evidence>
<dbReference type="Pfam" id="PF12796">
    <property type="entry name" value="Ank_2"/>
    <property type="match status" value="1"/>
</dbReference>
<gene>
    <name evidence="3" type="ORF">RJ640_001027</name>
</gene>
<evidence type="ECO:0000256" key="2">
    <source>
        <dbReference type="SAM" id="SignalP"/>
    </source>
</evidence>
<keyword evidence="2" id="KW-0732">Signal</keyword>
<keyword evidence="1" id="KW-0040">ANK repeat</keyword>